<organism evidence="2 3">
    <name type="scientific">Pleuronectes platessa</name>
    <name type="common">European plaice</name>
    <dbReference type="NCBI Taxonomy" id="8262"/>
    <lineage>
        <taxon>Eukaryota</taxon>
        <taxon>Metazoa</taxon>
        <taxon>Chordata</taxon>
        <taxon>Craniata</taxon>
        <taxon>Vertebrata</taxon>
        <taxon>Euteleostomi</taxon>
        <taxon>Actinopterygii</taxon>
        <taxon>Neopterygii</taxon>
        <taxon>Teleostei</taxon>
        <taxon>Neoteleostei</taxon>
        <taxon>Acanthomorphata</taxon>
        <taxon>Carangaria</taxon>
        <taxon>Pleuronectiformes</taxon>
        <taxon>Pleuronectoidei</taxon>
        <taxon>Pleuronectidae</taxon>
        <taxon>Pleuronectes</taxon>
    </lineage>
</organism>
<sequence length="136" mass="14620">MLQHEVLCTTITAGAFHKWNSEPPAGLCSRLHLSQDWNWRTVAPTSLFPPLLSATSLPYLEGSAQKGKANQEDRARRAAGPCGVGRLLCCGETKNTKKASAPSAVFPGDVARGTARRDTPTDRAVSRSSLPSPLHR</sequence>
<gene>
    <name evidence="2" type="ORF">PLEPLA_LOCUS31394</name>
</gene>
<evidence type="ECO:0000256" key="1">
    <source>
        <dbReference type="SAM" id="MobiDB-lite"/>
    </source>
</evidence>
<accession>A0A9N7V7V0</accession>
<evidence type="ECO:0000313" key="2">
    <source>
        <dbReference type="EMBL" id="CAB1443678.1"/>
    </source>
</evidence>
<dbReference type="Proteomes" id="UP001153269">
    <property type="component" value="Unassembled WGS sequence"/>
</dbReference>
<protein>
    <submittedName>
        <fullName evidence="2">Uncharacterized protein</fullName>
    </submittedName>
</protein>
<feature type="compositionally biased region" description="Basic and acidic residues" evidence="1">
    <location>
        <begin position="115"/>
        <end position="125"/>
    </location>
</feature>
<dbReference type="EMBL" id="CADEAL010003157">
    <property type="protein sequence ID" value="CAB1443678.1"/>
    <property type="molecule type" value="Genomic_DNA"/>
</dbReference>
<evidence type="ECO:0000313" key="3">
    <source>
        <dbReference type="Proteomes" id="UP001153269"/>
    </source>
</evidence>
<reference evidence="2" key="1">
    <citation type="submission" date="2020-03" db="EMBL/GenBank/DDBJ databases">
        <authorList>
            <person name="Weist P."/>
        </authorList>
    </citation>
    <scope>NUCLEOTIDE SEQUENCE</scope>
</reference>
<keyword evidence="3" id="KW-1185">Reference proteome</keyword>
<name>A0A9N7V7V0_PLEPL</name>
<dbReference type="AlphaFoldDB" id="A0A9N7V7V0"/>
<comment type="caution">
    <text evidence="2">The sequence shown here is derived from an EMBL/GenBank/DDBJ whole genome shotgun (WGS) entry which is preliminary data.</text>
</comment>
<proteinExistence type="predicted"/>
<feature type="compositionally biased region" description="Polar residues" evidence="1">
    <location>
        <begin position="126"/>
        <end position="136"/>
    </location>
</feature>
<feature type="region of interest" description="Disordered" evidence="1">
    <location>
        <begin position="94"/>
        <end position="136"/>
    </location>
</feature>